<protein>
    <recommendedName>
        <fullName evidence="4">YxlC family protein</fullName>
    </recommendedName>
</protein>
<dbReference type="Pfam" id="PF17280">
    <property type="entry name" value="DUF5345"/>
    <property type="match status" value="1"/>
</dbReference>
<evidence type="ECO:0008006" key="4">
    <source>
        <dbReference type="Google" id="ProtNLM"/>
    </source>
</evidence>
<dbReference type="EMBL" id="JACHXW010000006">
    <property type="protein sequence ID" value="MBB3152604.1"/>
    <property type="molecule type" value="Genomic_DNA"/>
</dbReference>
<comment type="caution">
    <text evidence="2">The sequence shown here is derived from an EMBL/GenBank/DDBJ whole genome shotgun (WGS) entry which is preliminary data.</text>
</comment>
<dbReference type="InterPro" id="IPR035238">
    <property type="entry name" value="DUF5345"/>
</dbReference>
<sequence length="110" mass="13235">MKKHDEEDQLWFNNLMKEDLTRFDAAHAPEVPEQHRFEELVYAHVQDTKRKLWRELLLFWLLACFIFGVMLWIIDRNWIWFAIIQAVTTAGGIGYASYALARGRHREWKS</sequence>
<keyword evidence="3" id="KW-1185">Reference proteome</keyword>
<proteinExistence type="predicted"/>
<name>A0A7W5G9W0_9BACL</name>
<dbReference type="RefSeq" id="WP_183562669.1">
    <property type="nucleotide sequence ID" value="NZ_CBCSLB010000005.1"/>
</dbReference>
<keyword evidence="1" id="KW-1133">Transmembrane helix</keyword>
<gene>
    <name evidence="2" type="ORF">FHS16_002654</name>
</gene>
<keyword evidence="1" id="KW-0812">Transmembrane</keyword>
<dbReference type="Proteomes" id="UP000518605">
    <property type="component" value="Unassembled WGS sequence"/>
</dbReference>
<feature type="transmembrane region" description="Helical" evidence="1">
    <location>
        <begin position="56"/>
        <end position="74"/>
    </location>
</feature>
<reference evidence="2 3" key="1">
    <citation type="submission" date="2020-08" db="EMBL/GenBank/DDBJ databases">
        <title>Genomic Encyclopedia of Type Strains, Phase III (KMG-III): the genomes of soil and plant-associated and newly described type strains.</title>
        <authorList>
            <person name="Whitman W."/>
        </authorList>
    </citation>
    <scope>NUCLEOTIDE SEQUENCE [LARGE SCALE GENOMIC DNA]</scope>
    <source>
        <strain evidence="2 3">CECT 8234</strain>
    </source>
</reference>
<accession>A0A7W5G9W0</accession>
<dbReference type="AlphaFoldDB" id="A0A7W5G9W0"/>
<organism evidence="2 3">
    <name type="scientific">Paenibacillus endophyticus</name>
    <dbReference type="NCBI Taxonomy" id="1294268"/>
    <lineage>
        <taxon>Bacteria</taxon>
        <taxon>Bacillati</taxon>
        <taxon>Bacillota</taxon>
        <taxon>Bacilli</taxon>
        <taxon>Bacillales</taxon>
        <taxon>Paenibacillaceae</taxon>
        <taxon>Paenibacillus</taxon>
    </lineage>
</organism>
<evidence type="ECO:0000256" key="1">
    <source>
        <dbReference type="SAM" id="Phobius"/>
    </source>
</evidence>
<keyword evidence="1" id="KW-0472">Membrane</keyword>
<evidence type="ECO:0000313" key="2">
    <source>
        <dbReference type="EMBL" id="MBB3152604.1"/>
    </source>
</evidence>
<feature type="transmembrane region" description="Helical" evidence="1">
    <location>
        <begin position="80"/>
        <end position="101"/>
    </location>
</feature>
<evidence type="ECO:0000313" key="3">
    <source>
        <dbReference type="Proteomes" id="UP000518605"/>
    </source>
</evidence>